<name>A0A0D0N589_KITGR</name>
<evidence type="ECO:0000313" key="4">
    <source>
        <dbReference type="EMBL" id="KIQ63275.1"/>
    </source>
</evidence>
<dbReference type="OrthoDB" id="3190266at2"/>
<dbReference type="RefSeq" id="WP_043915631.1">
    <property type="nucleotide sequence ID" value="NZ_JXZB01000004.1"/>
</dbReference>
<dbReference type="EMBL" id="JXZB01000004">
    <property type="protein sequence ID" value="KIQ63275.1"/>
    <property type="molecule type" value="Genomic_DNA"/>
</dbReference>
<dbReference type="InterPro" id="IPR041522">
    <property type="entry name" value="CdaR_GGDEF"/>
</dbReference>
<dbReference type="PANTHER" id="PTHR33744">
    <property type="entry name" value="CARBOHYDRATE DIACID REGULATOR"/>
    <property type="match status" value="1"/>
</dbReference>
<dbReference type="Pfam" id="PF13556">
    <property type="entry name" value="HTH_30"/>
    <property type="match status" value="1"/>
</dbReference>
<feature type="domain" description="CdaR GGDEF-like" evidence="3">
    <location>
        <begin position="304"/>
        <end position="420"/>
    </location>
</feature>
<gene>
    <name evidence="4" type="ORF">TR51_31675</name>
</gene>
<dbReference type="InterPro" id="IPR051448">
    <property type="entry name" value="CdaR-like_regulators"/>
</dbReference>
<accession>A0A0D0N589</accession>
<dbReference type="AlphaFoldDB" id="A0A0D0N589"/>
<keyword evidence="5" id="KW-1185">Reference proteome</keyword>
<feature type="domain" description="PucR C-terminal helix-turn-helix" evidence="2">
    <location>
        <begin position="477"/>
        <end position="536"/>
    </location>
</feature>
<dbReference type="Gene3D" id="1.10.10.2840">
    <property type="entry name" value="PucR C-terminal helix-turn-helix domain"/>
    <property type="match status" value="1"/>
</dbReference>
<dbReference type="PANTHER" id="PTHR33744:SF17">
    <property type="entry name" value="CONSERVED PROTEIN"/>
    <property type="match status" value="1"/>
</dbReference>
<dbReference type="PATRIC" id="fig|2064.6.peg.6712"/>
<protein>
    <recommendedName>
        <fullName evidence="6">PucR C-terminal helix-turn-helix domain-containing protein</fullName>
    </recommendedName>
</protein>
<evidence type="ECO:0000256" key="1">
    <source>
        <dbReference type="ARBA" id="ARBA00006754"/>
    </source>
</evidence>
<organism evidence="4 5">
    <name type="scientific">Kitasatospora griseola</name>
    <name type="common">Streptomyces griseolosporeus</name>
    <dbReference type="NCBI Taxonomy" id="2064"/>
    <lineage>
        <taxon>Bacteria</taxon>
        <taxon>Bacillati</taxon>
        <taxon>Actinomycetota</taxon>
        <taxon>Actinomycetes</taxon>
        <taxon>Kitasatosporales</taxon>
        <taxon>Streptomycetaceae</taxon>
        <taxon>Kitasatospora</taxon>
    </lineage>
</organism>
<evidence type="ECO:0000259" key="3">
    <source>
        <dbReference type="Pfam" id="PF17853"/>
    </source>
</evidence>
<evidence type="ECO:0000313" key="5">
    <source>
        <dbReference type="Proteomes" id="UP000032066"/>
    </source>
</evidence>
<dbReference type="Pfam" id="PF17853">
    <property type="entry name" value="GGDEF_2"/>
    <property type="match status" value="1"/>
</dbReference>
<evidence type="ECO:0000259" key="2">
    <source>
        <dbReference type="Pfam" id="PF13556"/>
    </source>
</evidence>
<sequence length="547" mass="59113">MGEDAWDRPTVRPQTLEGLIDLVGHQVEVATLPRAQTPVRQLVVYDPLDRPIGRGDLMVAAGLDSDSTEAEKLLRTAGAAEAAGVVLRENRSPDRKQQLAALAEQAGTALLFRATWMTWPRLINTLGTAAAIGPVPDSANVPLGDLGKLARLIAAQVQGAVTIEDPDSRVLAHYAESAELDPIRIHTISTGQVPEERRRAMTEDGFFKELWSSEKVLHRRATDRIPERMAVAVQVGDERLGSIWVAALNGRTLQDSAVDALQVAARLAAAHLLHHHSRHHGRSELLTEATRAVLDGRGSGALLARHSGLPADSRCAVLAVGVDGPLDDDLRVRLARHAGWHPAGPGRSSLLLPCERGVLILLAGLAADPPTAELQVADYGRRLTADLSAHLRTRVLVGLGPVQDRLDHASRSRESAELALSGLLFGRAALDHATVDEVADAVALWHVLETLRDLPLPVRTSVFRLVEDARQKGDRSLLDALRAYLENSGELGRAADSLGVARTTFSDRFHKKVLKIARLDVANPDALLLAHLQLRLLDHESDRTTAP</sequence>
<dbReference type="STRING" id="2064.TR51_31675"/>
<evidence type="ECO:0008006" key="6">
    <source>
        <dbReference type="Google" id="ProtNLM"/>
    </source>
</evidence>
<dbReference type="Proteomes" id="UP000032066">
    <property type="component" value="Unassembled WGS sequence"/>
</dbReference>
<comment type="similarity">
    <text evidence="1">Belongs to the CdaR family.</text>
</comment>
<reference evidence="4 5" key="1">
    <citation type="submission" date="2015-02" db="EMBL/GenBank/DDBJ databases">
        <title>Draft genome sequence of Kitasatospora griseola MF730-N6, a bafilomycin, terpentecin and satosporin producer.</title>
        <authorList>
            <person name="Arens J.C."/>
            <person name="Haltli B."/>
            <person name="Kerr R.G."/>
        </authorList>
    </citation>
    <scope>NUCLEOTIDE SEQUENCE [LARGE SCALE GENOMIC DNA]</scope>
    <source>
        <strain evidence="4 5">MF730-N6</strain>
    </source>
</reference>
<comment type="caution">
    <text evidence="4">The sequence shown here is derived from an EMBL/GenBank/DDBJ whole genome shotgun (WGS) entry which is preliminary data.</text>
</comment>
<proteinExistence type="inferred from homology"/>
<dbReference type="InterPro" id="IPR025736">
    <property type="entry name" value="PucR_C-HTH_dom"/>
</dbReference>
<dbReference type="InterPro" id="IPR042070">
    <property type="entry name" value="PucR_C-HTH_sf"/>
</dbReference>